<dbReference type="OrthoDB" id="10029320at2759"/>
<comment type="cofactor">
    <cofactor evidence="1 13">
        <name>heme</name>
        <dbReference type="ChEBI" id="CHEBI:30413"/>
    </cofactor>
</comment>
<dbReference type="InterPro" id="IPR050121">
    <property type="entry name" value="Cytochrome_P450_monoxygenase"/>
</dbReference>
<keyword evidence="11" id="KW-0503">Monooxygenase</keyword>
<dbReference type="PANTHER" id="PTHR24305">
    <property type="entry name" value="CYTOCHROME P450"/>
    <property type="match status" value="1"/>
</dbReference>
<evidence type="ECO:0000313" key="15">
    <source>
        <dbReference type="Proteomes" id="UP000308652"/>
    </source>
</evidence>
<evidence type="ECO:0000256" key="11">
    <source>
        <dbReference type="ARBA" id="ARBA00023033"/>
    </source>
</evidence>
<evidence type="ECO:0000256" key="13">
    <source>
        <dbReference type="PIRSR" id="PIRSR602401-1"/>
    </source>
</evidence>
<dbReference type="InterPro" id="IPR002401">
    <property type="entry name" value="Cyt_P450_E_grp-I"/>
</dbReference>
<dbReference type="SUPFAM" id="SSF48264">
    <property type="entry name" value="Cytochrome P450"/>
    <property type="match status" value="1"/>
</dbReference>
<dbReference type="PRINTS" id="PR00463">
    <property type="entry name" value="EP450I"/>
</dbReference>
<dbReference type="GO" id="GO:0016020">
    <property type="term" value="C:membrane"/>
    <property type="evidence" value="ECO:0007669"/>
    <property type="project" value="UniProtKB-SubCell"/>
</dbReference>
<keyword evidence="7 13" id="KW-0479">Metal-binding</keyword>
<feature type="binding site" description="axial binding residue" evidence="13">
    <location>
        <position position="509"/>
    </location>
    <ligand>
        <name>heme</name>
        <dbReference type="ChEBI" id="CHEBI:30413"/>
    </ligand>
    <ligandPart>
        <name>Fe</name>
        <dbReference type="ChEBI" id="CHEBI:18248"/>
    </ligandPart>
</feature>
<dbReference type="Gene3D" id="1.10.630.10">
    <property type="entry name" value="Cytochrome P450"/>
    <property type="match status" value="1"/>
</dbReference>
<evidence type="ECO:0000256" key="3">
    <source>
        <dbReference type="ARBA" id="ARBA00004721"/>
    </source>
</evidence>
<dbReference type="AlphaFoldDB" id="A0A5C3LFI6"/>
<reference evidence="14 15" key="1">
    <citation type="journal article" date="2019" name="Nat. Ecol. Evol.">
        <title>Megaphylogeny resolves global patterns of mushroom evolution.</title>
        <authorList>
            <person name="Varga T."/>
            <person name="Krizsan K."/>
            <person name="Foldi C."/>
            <person name="Dima B."/>
            <person name="Sanchez-Garcia M."/>
            <person name="Sanchez-Ramirez S."/>
            <person name="Szollosi G.J."/>
            <person name="Szarkandi J.G."/>
            <person name="Papp V."/>
            <person name="Albert L."/>
            <person name="Andreopoulos W."/>
            <person name="Angelini C."/>
            <person name="Antonin V."/>
            <person name="Barry K.W."/>
            <person name="Bougher N.L."/>
            <person name="Buchanan P."/>
            <person name="Buyck B."/>
            <person name="Bense V."/>
            <person name="Catcheside P."/>
            <person name="Chovatia M."/>
            <person name="Cooper J."/>
            <person name="Damon W."/>
            <person name="Desjardin D."/>
            <person name="Finy P."/>
            <person name="Geml J."/>
            <person name="Haridas S."/>
            <person name="Hughes K."/>
            <person name="Justo A."/>
            <person name="Karasinski D."/>
            <person name="Kautmanova I."/>
            <person name="Kiss B."/>
            <person name="Kocsube S."/>
            <person name="Kotiranta H."/>
            <person name="LaButti K.M."/>
            <person name="Lechner B.E."/>
            <person name="Liimatainen K."/>
            <person name="Lipzen A."/>
            <person name="Lukacs Z."/>
            <person name="Mihaltcheva S."/>
            <person name="Morgado L.N."/>
            <person name="Niskanen T."/>
            <person name="Noordeloos M.E."/>
            <person name="Ohm R.A."/>
            <person name="Ortiz-Santana B."/>
            <person name="Ovrebo C."/>
            <person name="Racz N."/>
            <person name="Riley R."/>
            <person name="Savchenko A."/>
            <person name="Shiryaev A."/>
            <person name="Soop K."/>
            <person name="Spirin V."/>
            <person name="Szebenyi C."/>
            <person name="Tomsovsky M."/>
            <person name="Tulloss R.E."/>
            <person name="Uehling J."/>
            <person name="Grigoriev I.V."/>
            <person name="Vagvolgyi C."/>
            <person name="Papp T."/>
            <person name="Martin F.M."/>
            <person name="Miettinen O."/>
            <person name="Hibbett D.S."/>
            <person name="Nagy L.G."/>
        </authorList>
    </citation>
    <scope>NUCLEOTIDE SEQUENCE [LARGE SCALE GENOMIC DNA]</scope>
    <source>
        <strain evidence="14 15">CBS 166.37</strain>
    </source>
</reference>
<organism evidence="14 15">
    <name type="scientific">Crucibulum laeve</name>
    <dbReference type="NCBI Taxonomy" id="68775"/>
    <lineage>
        <taxon>Eukaryota</taxon>
        <taxon>Fungi</taxon>
        <taxon>Dikarya</taxon>
        <taxon>Basidiomycota</taxon>
        <taxon>Agaricomycotina</taxon>
        <taxon>Agaricomycetes</taxon>
        <taxon>Agaricomycetidae</taxon>
        <taxon>Agaricales</taxon>
        <taxon>Agaricineae</taxon>
        <taxon>Nidulariaceae</taxon>
        <taxon>Crucibulum</taxon>
    </lineage>
</organism>
<dbReference type="EMBL" id="ML213732">
    <property type="protein sequence ID" value="TFK31568.1"/>
    <property type="molecule type" value="Genomic_DNA"/>
</dbReference>
<dbReference type="InterPro" id="IPR001128">
    <property type="entry name" value="Cyt_P450"/>
</dbReference>
<evidence type="ECO:0000256" key="10">
    <source>
        <dbReference type="ARBA" id="ARBA00023004"/>
    </source>
</evidence>
<accession>A0A5C3LFI6</accession>
<comment type="similarity">
    <text evidence="4">Belongs to the cytochrome P450 family.</text>
</comment>
<dbReference type="PRINTS" id="PR00385">
    <property type="entry name" value="P450"/>
</dbReference>
<keyword evidence="6" id="KW-0812">Transmembrane</keyword>
<dbReference type="PANTHER" id="PTHR24305:SF166">
    <property type="entry name" value="CYTOCHROME P450 12A4, MITOCHONDRIAL-RELATED"/>
    <property type="match status" value="1"/>
</dbReference>
<keyword evidence="5 13" id="KW-0349">Heme</keyword>
<protein>
    <submittedName>
        <fullName evidence="14">Cytochrome P450</fullName>
    </submittedName>
</protein>
<evidence type="ECO:0000256" key="8">
    <source>
        <dbReference type="ARBA" id="ARBA00022989"/>
    </source>
</evidence>
<dbReference type="GO" id="GO:0005506">
    <property type="term" value="F:iron ion binding"/>
    <property type="evidence" value="ECO:0007669"/>
    <property type="project" value="InterPro"/>
</dbReference>
<name>A0A5C3LFI6_9AGAR</name>
<evidence type="ECO:0000256" key="1">
    <source>
        <dbReference type="ARBA" id="ARBA00001971"/>
    </source>
</evidence>
<sequence>MAHEMSLTLERILGSSLSWSLMQEIIVPNHLFIGFGVYILYRIVHRLFLYPYLLSPLRDIPGPPLGNPLWGQSPTIIRSETGIPQREWVKQYGPVVRVVGPIGIERMIFMKPEALHQVLVKDWLIYPRPNFLRNILGLVTGYGLLTVTGNDHKQMRKAMNPAFSIPNLMAQTFMYYTAIDGLIDILNDKVGDQKDGKVIHVYDWMSKATLDIICETAFGYKANSLHNPHNELAESYEKLLSLQSGPNLAKIITIMSIPGGAHLLASNWAYQHRKWFGALGILNSIPILLEAMHNIRRISSGMLAEKLASASTLNISDTDAKRDIMSLLVRARVADVKEAAGKEGGVAGEYRMSDQAMMDQVLTFLGAGHETTASGLTWTLWLLANAPEAQAQLRAEVTPVWKENKHPDYRALKELKWLDSVMQVSFMESLRIMPPVPLTVRKATESDYIDGVYVPKGTLLSIPIRIVNTWKEIWGSDAEEFNPARWLDLPPEYHPTFSMLSFIAGPHACIGKTMSIIEMKAVLGALITNFEFAPAFEGQKAKPAAAITMKPTDGMPLRVTRISRHI</sequence>
<evidence type="ECO:0000256" key="12">
    <source>
        <dbReference type="ARBA" id="ARBA00023136"/>
    </source>
</evidence>
<dbReference type="GO" id="GO:0016705">
    <property type="term" value="F:oxidoreductase activity, acting on paired donors, with incorporation or reduction of molecular oxygen"/>
    <property type="evidence" value="ECO:0007669"/>
    <property type="project" value="InterPro"/>
</dbReference>
<evidence type="ECO:0000313" key="14">
    <source>
        <dbReference type="EMBL" id="TFK31568.1"/>
    </source>
</evidence>
<evidence type="ECO:0000256" key="7">
    <source>
        <dbReference type="ARBA" id="ARBA00022723"/>
    </source>
</evidence>
<gene>
    <name evidence="14" type="ORF">BDQ12DRAFT_707953</name>
</gene>
<keyword evidence="15" id="KW-1185">Reference proteome</keyword>
<evidence type="ECO:0000256" key="9">
    <source>
        <dbReference type="ARBA" id="ARBA00023002"/>
    </source>
</evidence>
<dbReference type="GO" id="GO:0004497">
    <property type="term" value="F:monooxygenase activity"/>
    <property type="evidence" value="ECO:0007669"/>
    <property type="project" value="UniProtKB-KW"/>
</dbReference>
<proteinExistence type="inferred from homology"/>
<keyword evidence="8" id="KW-1133">Transmembrane helix</keyword>
<evidence type="ECO:0000256" key="5">
    <source>
        <dbReference type="ARBA" id="ARBA00022617"/>
    </source>
</evidence>
<evidence type="ECO:0000256" key="2">
    <source>
        <dbReference type="ARBA" id="ARBA00004370"/>
    </source>
</evidence>
<dbReference type="InterPro" id="IPR036396">
    <property type="entry name" value="Cyt_P450_sf"/>
</dbReference>
<dbReference type="STRING" id="68775.A0A5C3LFI6"/>
<comment type="subcellular location">
    <subcellularLocation>
        <location evidence="2">Membrane</location>
    </subcellularLocation>
</comment>
<comment type="pathway">
    <text evidence="3">Secondary metabolite biosynthesis; terpenoid biosynthesis.</text>
</comment>
<dbReference type="Pfam" id="PF00067">
    <property type="entry name" value="p450"/>
    <property type="match status" value="1"/>
</dbReference>
<keyword evidence="12" id="KW-0472">Membrane</keyword>
<keyword evidence="9" id="KW-0560">Oxidoreductase</keyword>
<evidence type="ECO:0000256" key="6">
    <source>
        <dbReference type="ARBA" id="ARBA00022692"/>
    </source>
</evidence>
<keyword evidence="10 13" id="KW-0408">Iron</keyword>
<dbReference type="Proteomes" id="UP000308652">
    <property type="component" value="Unassembled WGS sequence"/>
</dbReference>
<evidence type="ECO:0000256" key="4">
    <source>
        <dbReference type="ARBA" id="ARBA00010617"/>
    </source>
</evidence>
<dbReference type="GO" id="GO:0020037">
    <property type="term" value="F:heme binding"/>
    <property type="evidence" value="ECO:0007669"/>
    <property type="project" value="InterPro"/>
</dbReference>